<keyword evidence="4 12" id="KW-0812">Transmembrane</keyword>
<feature type="binding site" evidence="12">
    <location>
        <position position="220"/>
    </location>
    <ligand>
        <name>Ca(2+)</name>
        <dbReference type="ChEBI" id="CHEBI:29108"/>
        <label>2</label>
    </ligand>
</feature>
<feature type="binding site" evidence="12">
    <location>
        <position position="218"/>
    </location>
    <ligand>
        <name>Ca(2+)</name>
        <dbReference type="ChEBI" id="CHEBI:29108"/>
        <label>1</label>
    </ligand>
</feature>
<evidence type="ECO:0000256" key="9">
    <source>
        <dbReference type="ARBA" id="ARBA00023114"/>
    </source>
</evidence>
<comment type="subcellular location">
    <subcellularLocation>
        <location evidence="1 12 13">Cell outer membrane</location>
        <topology evidence="1 12 13">Multi-pass membrane protein</topology>
    </subcellularLocation>
</comment>
<feature type="binding site" evidence="12">
    <location>
        <position position="218"/>
    </location>
    <ligand>
        <name>Ca(2+)</name>
        <dbReference type="ChEBI" id="CHEBI:29108"/>
        <label>2</label>
    </ligand>
</feature>
<feature type="signal peptide" evidence="12">
    <location>
        <begin position="1"/>
        <end position="26"/>
    </location>
</feature>
<feature type="binding site" evidence="12">
    <location>
        <position position="255"/>
    </location>
    <ligand>
        <name>Ca(2+)</name>
        <dbReference type="ChEBI" id="CHEBI:29108"/>
        <label>2</label>
    </ligand>
</feature>
<accession>A0A0D8L8S2</accession>
<feature type="binding site" evidence="12">
    <location>
        <begin position="115"/>
        <end position="116"/>
    </location>
    <ligand>
        <name>cyanocob(III)alamin</name>
        <dbReference type="ChEBI" id="CHEBI:17439"/>
    </ligand>
</feature>
<feature type="domain" description="TonB-dependent receptor-like beta-barrel" evidence="15">
    <location>
        <begin position="199"/>
        <end position="603"/>
    </location>
</feature>
<keyword evidence="2 12" id="KW-0813">Transport</keyword>
<feature type="binding site" evidence="12">
    <location>
        <position position="255"/>
    </location>
    <ligand>
        <name>Ca(2+)</name>
        <dbReference type="ChEBI" id="CHEBI:29108"/>
        <label>1</label>
    </ligand>
</feature>
<evidence type="ECO:0000256" key="3">
    <source>
        <dbReference type="ARBA" id="ARBA00022452"/>
    </source>
</evidence>
<dbReference type="GO" id="GO:0009279">
    <property type="term" value="C:cell outer membrane"/>
    <property type="evidence" value="ECO:0007669"/>
    <property type="project" value="UniProtKB-SubCell"/>
</dbReference>
<dbReference type="GO" id="GO:0015288">
    <property type="term" value="F:porin activity"/>
    <property type="evidence" value="ECO:0007669"/>
    <property type="project" value="UniProtKB-KW"/>
</dbReference>
<keyword evidence="3 12" id="KW-1134">Transmembrane beta strand</keyword>
<dbReference type="GO" id="GO:0006811">
    <property type="term" value="P:monoatomic ion transport"/>
    <property type="evidence" value="ECO:0007669"/>
    <property type="project" value="UniProtKB-KW"/>
</dbReference>
<keyword evidence="7 12" id="KW-0406">Ion transport</keyword>
<evidence type="ECO:0000256" key="10">
    <source>
        <dbReference type="ARBA" id="ARBA00023136"/>
    </source>
</evidence>
<comment type="caution">
    <text evidence="17">The sequence shown here is derived from an EMBL/GenBank/DDBJ whole genome shotgun (WGS) entry which is preliminary data.</text>
</comment>
<evidence type="ECO:0000259" key="16">
    <source>
        <dbReference type="Pfam" id="PF07715"/>
    </source>
</evidence>
<feature type="binding site" evidence="12">
    <location>
        <position position="254"/>
    </location>
    <ligand>
        <name>Ca(2+)</name>
        <dbReference type="ChEBI" id="CHEBI:29108"/>
        <label>2</label>
    </ligand>
</feature>
<dbReference type="InterPro" id="IPR000531">
    <property type="entry name" value="Beta-barrel_TonB"/>
</dbReference>
<comment type="function">
    <text evidence="12">Involved in the active translocation of vitamin B12 (cyanocobalamin) across the outer membrane to the periplasmic space. It derives its energy for transport by interacting with the trans-periplasmic membrane protein TonB.</text>
</comment>
<proteinExistence type="inferred from homology"/>
<evidence type="ECO:0000256" key="14">
    <source>
        <dbReference type="PROSITE-ProRule" id="PRU10144"/>
    </source>
</evidence>
<feature type="binding site" evidence="12">
    <location>
        <position position="220"/>
    </location>
    <ligand>
        <name>Ca(2+)</name>
        <dbReference type="ChEBI" id="CHEBI:29108"/>
        <label>1</label>
    </ligand>
</feature>
<evidence type="ECO:0000256" key="8">
    <source>
        <dbReference type="ARBA" id="ARBA00023077"/>
    </source>
</evidence>
<keyword evidence="6 12" id="KW-0106">Calcium</keyword>
<dbReference type="InterPro" id="IPR010917">
    <property type="entry name" value="TonB_rcpt_CS"/>
</dbReference>
<dbReference type="InterPro" id="IPR039426">
    <property type="entry name" value="TonB-dep_rcpt-like"/>
</dbReference>
<keyword evidence="9 12" id="KW-0626">Porin</keyword>
<dbReference type="PATRIC" id="fig|582.24.peg.2505"/>
<evidence type="ECO:0000256" key="6">
    <source>
        <dbReference type="ARBA" id="ARBA00022837"/>
    </source>
</evidence>
<evidence type="ECO:0000256" key="13">
    <source>
        <dbReference type="PROSITE-ProRule" id="PRU01360"/>
    </source>
</evidence>
<feature type="binding site" evidence="12">
    <location>
        <position position="90"/>
    </location>
    <ligand>
        <name>cyanocob(III)alamin</name>
        <dbReference type="ChEBI" id="CHEBI:17439"/>
    </ligand>
</feature>
<dbReference type="InterPro" id="IPR037066">
    <property type="entry name" value="Plug_dom_sf"/>
</dbReference>
<dbReference type="PROSITE" id="PS52016">
    <property type="entry name" value="TONB_DEPENDENT_REC_3"/>
    <property type="match status" value="1"/>
</dbReference>
<dbReference type="NCBIfam" id="NF007926">
    <property type="entry name" value="PRK10641.1"/>
    <property type="match status" value="1"/>
</dbReference>
<protein>
    <recommendedName>
        <fullName evidence="12">Vitamin B12 transporter BtuB</fullName>
    </recommendedName>
    <alternativeName>
        <fullName evidence="12">Cobalamin receptor</fullName>
    </alternativeName>
    <alternativeName>
        <fullName evidence="12">Outer membrane cobalamin translocator</fullName>
    </alternativeName>
</protein>
<evidence type="ECO:0000313" key="18">
    <source>
        <dbReference type="Proteomes" id="UP000032582"/>
    </source>
</evidence>
<dbReference type="SUPFAM" id="SSF56935">
    <property type="entry name" value="Porins"/>
    <property type="match status" value="1"/>
</dbReference>
<dbReference type="AlphaFoldDB" id="A0A0D8L8S2"/>
<dbReference type="Pfam" id="PF00593">
    <property type="entry name" value="TonB_dep_Rec_b-barrel"/>
    <property type="match status" value="1"/>
</dbReference>
<dbReference type="PANTHER" id="PTHR30069:SF53">
    <property type="entry name" value="COLICIN I RECEPTOR-RELATED"/>
    <property type="match status" value="1"/>
</dbReference>
<keyword evidence="11 12" id="KW-0998">Cell outer membrane</keyword>
<name>A0A0D8L8S2_MORMO</name>
<dbReference type="CDD" id="cd01347">
    <property type="entry name" value="ligand_gated_channel"/>
    <property type="match status" value="1"/>
</dbReference>
<dbReference type="InterPro" id="IPR036942">
    <property type="entry name" value="Beta-barrel_TonB_sf"/>
</dbReference>
<organism evidence="17 18">
    <name type="scientific">Morganella morganii</name>
    <name type="common">Proteus morganii</name>
    <dbReference type="NCBI Taxonomy" id="582"/>
    <lineage>
        <taxon>Bacteria</taxon>
        <taxon>Pseudomonadati</taxon>
        <taxon>Pseudomonadota</taxon>
        <taxon>Gammaproteobacteria</taxon>
        <taxon>Enterobacterales</taxon>
        <taxon>Morganellaceae</taxon>
        <taxon>Morganella</taxon>
    </lineage>
</organism>
<dbReference type="PANTHER" id="PTHR30069">
    <property type="entry name" value="TONB-DEPENDENT OUTER MEMBRANE RECEPTOR"/>
    <property type="match status" value="1"/>
</dbReference>
<comment type="similarity">
    <text evidence="12">Belongs to the TonB-dependent receptor family. BtuB (TC 1.B.14.3.1) subfamily.</text>
</comment>
<dbReference type="Gene3D" id="2.40.170.20">
    <property type="entry name" value="TonB-dependent receptor, beta-barrel domain"/>
    <property type="match status" value="1"/>
</dbReference>
<dbReference type="InterPro" id="IPR012910">
    <property type="entry name" value="Plug_dom"/>
</dbReference>
<dbReference type="GO" id="GO:0015420">
    <property type="term" value="F:ABC-type vitamin B12 transporter activity"/>
    <property type="evidence" value="ECO:0007669"/>
    <property type="project" value="InterPro"/>
</dbReference>
<dbReference type="GO" id="GO:0046930">
    <property type="term" value="C:pore complex"/>
    <property type="evidence" value="ECO:0007669"/>
    <property type="project" value="UniProtKB-KW"/>
</dbReference>
<dbReference type="PROSITE" id="PS01156">
    <property type="entry name" value="TONB_DEPENDENT_REC_2"/>
    <property type="match status" value="1"/>
</dbReference>
<keyword evidence="10 12" id="KW-0472">Membrane</keyword>
<dbReference type="NCBIfam" id="TIGR01779">
    <property type="entry name" value="TonB-B12"/>
    <property type="match status" value="1"/>
</dbReference>
<feature type="binding site" evidence="12">
    <location>
        <position position="267"/>
    </location>
    <ligand>
        <name>Ca(2+)</name>
        <dbReference type="ChEBI" id="CHEBI:29108"/>
        <label>2</label>
    </ligand>
</feature>
<evidence type="ECO:0000256" key="4">
    <source>
        <dbReference type="ARBA" id="ARBA00022692"/>
    </source>
</evidence>
<dbReference type="FunFam" id="2.170.130.10:FF:000002">
    <property type="entry name" value="Vitamin B12 transporter BtuB"/>
    <property type="match status" value="1"/>
</dbReference>
<keyword evidence="5 12" id="KW-0732">Signal</keyword>
<evidence type="ECO:0000256" key="2">
    <source>
        <dbReference type="ARBA" id="ARBA00022448"/>
    </source>
</evidence>
<dbReference type="Pfam" id="PF07715">
    <property type="entry name" value="Plug"/>
    <property type="match status" value="1"/>
</dbReference>
<feature type="binding site" evidence="12">
    <location>
        <position position="527"/>
    </location>
    <ligand>
        <name>cyanocob(III)alamin</name>
        <dbReference type="ChEBI" id="CHEBI:17439"/>
    </ligand>
</feature>
<feature type="domain" description="TonB-dependent receptor plug" evidence="16">
    <location>
        <begin position="45"/>
        <end position="151"/>
    </location>
</feature>
<evidence type="ECO:0000256" key="5">
    <source>
        <dbReference type="ARBA" id="ARBA00022729"/>
    </source>
</evidence>
<dbReference type="HAMAP" id="MF_01531">
    <property type="entry name" value="BtuB"/>
    <property type="match status" value="1"/>
</dbReference>
<reference evidence="17 18" key="1">
    <citation type="submission" date="2015-02" db="EMBL/GenBank/DDBJ databases">
        <title>Whole genome shotgun sequencing of cultured foodborne pathogen.</title>
        <authorList>
            <person name="Timme R."/>
            <person name="Allard M.W."/>
            <person name="Strain E."/>
            <person name="Evans P.S."/>
            <person name="Brown E."/>
        </authorList>
    </citation>
    <scope>NUCLEOTIDE SEQUENCE [LARGE SCALE GENOMIC DNA]</scope>
    <source>
        <strain evidence="17 18">GCSL-TSO-24</strain>
    </source>
</reference>
<feature type="chain" id="PRO_5008986157" description="Vitamin B12 transporter BtuB" evidence="12">
    <location>
        <begin position="27"/>
        <end position="629"/>
    </location>
</feature>
<feature type="short sequence motif" description="TonB box" evidence="12">
    <location>
        <begin position="31"/>
        <end position="38"/>
    </location>
</feature>
<dbReference type="EMBL" id="JZSH01000071">
    <property type="protein sequence ID" value="KJF78149.1"/>
    <property type="molecule type" value="Genomic_DNA"/>
</dbReference>
<feature type="binding site" evidence="12">
    <location>
        <position position="204"/>
    </location>
    <ligand>
        <name>Ca(2+)</name>
        <dbReference type="ChEBI" id="CHEBI:29108"/>
        <label>1</label>
    </ligand>
</feature>
<evidence type="ECO:0000256" key="1">
    <source>
        <dbReference type="ARBA" id="ARBA00004571"/>
    </source>
</evidence>
<dbReference type="Gene3D" id="2.170.130.10">
    <property type="entry name" value="TonB-dependent receptor, plug domain"/>
    <property type="match status" value="1"/>
</dbReference>
<dbReference type="Proteomes" id="UP000032582">
    <property type="component" value="Unassembled WGS sequence"/>
</dbReference>
<keyword evidence="8 12" id="KW-0798">TonB box</keyword>
<evidence type="ECO:0000313" key="17">
    <source>
        <dbReference type="EMBL" id="KJF78149.1"/>
    </source>
</evidence>
<evidence type="ECO:0000256" key="11">
    <source>
        <dbReference type="ARBA" id="ARBA00023237"/>
    </source>
</evidence>
<sequence length="629" mass="70346" precursor="true">MKMTSPYALSAVGLAVFSALSFSASANTKDDQIIVSANRFRQPVSSVLAPVTVVTREEIDKWQSNSVADVLRRLPGVDVAQSGGIGQTSSVFVRGTDARHVMILVDGVRLNQANVSGSSDISQIPLSMVQSIEYIRGPRSAVYGSDAVGGVINILTERKTEGTTLNATMGSHGYQEYDASTQQKIGDRTTITAAGSYLYTKGFDVEANGNTGGVRQPDRDGFMNKSLWLGVKHQINDNVDVYARAYGFDNRTAYDAFYDSYNDVLADTRQLYSRTYDGGISYSSGIYSSFLNYSYNRTKDYNYDPRHGQYGKEHRLTDTEQQNVQWGNHVQVGNGSVSGGVDWSRQKMMDGSSDFTTADKNYFDNTGVYLTGQQGLGPVIAEASIRSDHHSDYGWNTTWQTNVGWEFAEGYRVIGGYGTAFKAPTLNQLYSAWGSNPDLKPEKSKQWEGGFEGITGPLEWRLTAYRNDIDELIQSESSYPYQNYNVGEAKIEGVEFTGEMDTWIFHHTFSYQYIDARNGKTHERLERRARQQLKYQLDWNIEEWDLGLTYNYIGQRTDKDYGSFDPAINGYKPVSMGGVSLFDVTAAYPVTDHLTIRGKVANLFDKDYETVYGYRTAGREYFLTGSYNF</sequence>
<dbReference type="InterPro" id="IPR010101">
    <property type="entry name" value="B12_transptr_BtuB"/>
</dbReference>
<evidence type="ECO:0000259" key="15">
    <source>
        <dbReference type="Pfam" id="PF00593"/>
    </source>
</evidence>
<evidence type="ECO:0000256" key="12">
    <source>
        <dbReference type="HAMAP-Rule" id="MF_01531"/>
    </source>
</evidence>
<feature type="short sequence motif" description="TonB C-terminal box" evidence="12 14">
    <location>
        <begin position="612"/>
        <end position="629"/>
    </location>
</feature>
<comment type="caution">
    <text evidence="12">Lacks conserved residue(s) required for the propagation of feature annotation.</text>
</comment>
<gene>
    <name evidence="12 17" type="primary">btuB</name>
    <name evidence="17" type="ORF">UA45_08015</name>
</gene>
<feature type="binding site" evidence="12">
    <location>
        <position position="216"/>
    </location>
    <ligand>
        <name>Ca(2+)</name>
        <dbReference type="ChEBI" id="CHEBI:29108"/>
        <label>1</label>
    </ligand>
</feature>
<evidence type="ECO:0000256" key="7">
    <source>
        <dbReference type="ARBA" id="ARBA00023065"/>
    </source>
</evidence>
<keyword evidence="12" id="KW-0479">Metal-binding</keyword>
<dbReference type="GO" id="GO:0046872">
    <property type="term" value="F:metal ion binding"/>
    <property type="evidence" value="ECO:0007669"/>
    <property type="project" value="UniProtKB-KW"/>
</dbReference>